<evidence type="ECO:0000313" key="2">
    <source>
        <dbReference type="EMBL" id="KAJ1255430.1"/>
    </source>
</evidence>
<dbReference type="Proteomes" id="UP001164776">
    <property type="component" value="Unassembled WGS sequence"/>
</dbReference>
<evidence type="ECO:0000313" key="3">
    <source>
        <dbReference type="Proteomes" id="UP001164776"/>
    </source>
</evidence>
<feature type="region of interest" description="Disordered" evidence="1">
    <location>
        <begin position="14"/>
        <end position="48"/>
    </location>
</feature>
<evidence type="ECO:0000256" key="1">
    <source>
        <dbReference type="SAM" id="MobiDB-lite"/>
    </source>
</evidence>
<proteinExistence type="predicted"/>
<accession>A0A9W8CER4</accession>
<sequence length="92" mass="9828">MQRFMEHVVAHTGMPTTLVPSPLPPPPLPPTYDVSPSPNLSPENAGTYGSFVRAETPEETLSRIANGVFRGLVNATTSGGGTYSPQEDDIKF</sequence>
<name>A0A9W8CER4_9POAL</name>
<organism evidence="2 3">
    <name type="scientific">Paspalum vaginatum</name>
    <name type="common">seashore paspalum</name>
    <dbReference type="NCBI Taxonomy" id="158149"/>
    <lineage>
        <taxon>Eukaryota</taxon>
        <taxon>Viridiplantae</taxon>
        <taxon>Streptophyta</taxon>
        <taxon>Embryophyta</taxon>
        <taxon>Tracheophyta</taxon>
        <taxon>Spermatophyta</taxon>
        <taxon>Magnoliopsida</taxon>
        <taxon>Liliopsida</taxon>
        <taxon>Poales</taxon>
        <taxon>Poaceae</taxon>
        <taxon>PACMAD clade</taxon>
        <taxon>Panicoideae</taxon>
        <taxon>Andropogonodae</taxon>
        <taxon>Paspaleae</taxon>
        <taxon>Paspalinae</taxon>
        <taxon>Paspalum</taxon>
    </lineage>
</organism>
<dbReference type="AlphaFoldDB" id="A0A9W8CER4"/>
<dbReference type="EMBL" id="MU629712">
    <property type="protein sequence ID" value="KAJ1255430.1"/>
    <property type="molecule type" value="Genomic_DNA"/>
</dbReference>
<keyword evidence="3" id="KW-1185">Reference proteome</keyword>
<comment type="caution">
    <text evidence="2">The sequence shown here is derived from an EMBL/GenBank/DDBJ whole genome shotgun (WGS) entry which is preliminary data.</text>
</comment>
<protein>
    <submittedName>
        <fullName evidence="2">Uncharacterized protein</fullName>
    </submittedName>
</protein>
<feature type="non-terminal residue" evidence="2">
    <location>
        <position position="92"/>
    </location>
</feature>
<feature type="compositionally biased region" description="Pro residues" evidence="1">
    <location>
        <begin position="21"/>
        <end position="30"/>
    </location>
</feature>
<reference evidence="2 3" key="1">
    <citation type="submission" date="2022-10" db="EMBL/GenBank/DDBJ databases">
        <title>WGS assembly of Paspalum vaginatum 540-79.</title>
        <authorList>
            <person name="Sun G."/>
            <person name="Wase N."/>
            <person name="Shu S."/>
            <person name="Jenkins J."/>
            <person name="Zhou B."/>
            <person name="Torres-Rodriguez J."/>
            <person name="Chen C."/>
            <person name="Sandor L."/>
            <person name="Plott C."/>
            <person name="Yoshinga Y."/>
            <person name="Daum C."/>
            <person name="Qi P."/>
            <person name="Barry K."/>
            <person name="Lipzen A."/>
            <person name="Berry L."/>
            <person name="Pedersen C."/>
            <person name="Gottilla T."/>
            <person name="Foltz A."/>
            <person name="Yu H."/>
            <person name="O'Malley R."/>
            <person name="Zhang C."/>
            <person name="Devos K."/>
            <person name="Sigmon B."/>
            <person name="Yu B."/>
            <person name="Obata T."/>
            <person name="Schmutz J."/>
            <person name="Schnable J."/>
        </authorList>
    </citation>
    <scope>NUCLEOTIDE SEQUENCE [LARGE SCALE GENOMIC DNA]</scope>
    <source>
        <strain evidence="3">cv. 540-79</strain>
    </source>
</reference>
<gene>
    <name evidence="2" type="ORF">BS78_K227600</name>
</gene>
<dbReference type="OrthoDB" id="632423at2759"/>